<dbReference type="STRING" id="224911.AAV28_18395"/>
<dbReference type="RefSeq" id="WP_011087039.1">
    <property type="nucleotide sequence ID" value="NC_004463.1"/>
</dbReference>
<dbReference type="InterPro" id="IPR027417">
    <property type="entry name" value="P-loop_NTPase"/>
</dbReference>
<dbReference type="CDD" id="cd18809">
    <property type="entry name" value="SF1_C_RecD"/>
    <property type="match status" value="1"/>
</dbReference>
<dbReference type="PhylomeDB" id="Q89MC7"/>
<dbReference type="PANTHER" id="PTHR43788:SF6">
    <property type="entry name" value="DNA HELICASE B"/>
    <property type="match status" value="1"/>
</dbReference>
<dbReference type="GO" id="GO:0005524">
    <property type="term" value="F:ATP binding"/>
    <property type="evidence" value="ECO:0007669"/>
    <property type="project" value="UniProtKB-KW"/>
</dbReference>
<dbReference type="InterPro" id="IPR027785">
    <property type="entry name" value="UvrD-like_helicase_C"/>
</dbReference>
<dbReference type="InParanoid" id="Q89MC7"/>
<proteinExistence type="predicted"/>
<gene>
    <name evidence="4" type="ordered locus">bll4266</name>
</gene>
<dbReference type="FunCoup" id="Q89MC7">
    <property type="interactions" value="188"/>
</dbReference>
<dbReference type="Proteomes" id="UP000002526">
    <property type="component" value="Chromosome"/>
</dbReference>
<dbReference type="AlphaFoldDB" id="Q89MC7"/>
<dbReference type="Gene3D" id="2.30.30.940">
    <property type="match status" value="1"/>
</dbReference>
<evidence type="ECO:0000259" key="3">
    <source>
        <dbReference type="Pfam" id="PF13538"/>
    </source>
</evidence>
<keyword evidence="2" id="KW-0067">ATP-binding</keyword>
<organism evidence="4 5">
    <name type="scientific">Bradyrhizobium diazoefficiens (strain JCM 10833 / BCRC 13528 / IAM 13628 / NBRC 14792 / USDA 110)</name>
    <dbReference type="NCBI Taxonomy" id="224911"/>
    <lineage>
        <taxon>Bacteria</taxon>
        <taxon>Pseudomonadati</taxon>
        <taxon>Pseudomonadota</taxon>
        <taxon>Alphaproteobacteria</taxon>
        <taxon>Hyphomicrobiales</taxon>
        <taxon>Nitrobacteraceae</taxon>
        <taxon>Bradyrhizobium</taxon>
    </lineage>
</organism>
<dbReference type="SUPFAM" id="SSF52540">
    <property type="entry name" value="P-loop containing nucleoside triphosphate hydrolases"/>
    <property type="match status" value="2"/>
</dbReference>
<dbReference type="InterPro" id="IPR050534">
    <property type="entry name" value="Coronavir_polyprotein_1ab"/>
</dbReference>
<protein>
    <submittedName>
        <fullName evidence="4">Bll4266 protein</fullName>
    </submittedName>
</protein>
<evidence type="ECO:0000313" key="4">
    <source>
        <dbReference type="EMBL" id="BAC49531.1"/>
    </source>
</evidence>
<keyword evidence="5" id="KW-1185">Reference proteome</keyword>
<dbReference type="KEGG" id="bja:bll4266"/>
<sequence>MTDIVIDSIVSRRDFGTIFAGRLADGSSVRVKAANAAMLGMPSVGELWSVEGDLSDTQWGPQISASRAVRALPSGKLMVDYLASCVAGIGPARARRLWQHFEDRLPEALDTGDVAALAAVMDPGRPILGPRLAAALVSAWKAMAGEARLVEWLAAVGVTELALARRVHTLLGAAAPRALQANPYCLVPLLNWKRVDGLGLRLLNETGEADPVNHPHRLVGAADAVVKDLVGSGSTAIARDDFRERLAGKLGGSLSSRALDRALELAIERKAVIASPSGLLRAPGCALMEDAVVGRLRTMATQGPPNRLNRLLGNFGDQGAVLSQDQAEAVRRSLYAGFSCLRGGAGTGKTFVTRTICDLWERAGGQLLLAALAGKAALRLSRSTGRLARTIFRTLRELDEREAVESQLASELDQTERAELETKLRELAQLTPDTLVILDEASMVDLPSLYGLLRRMPQGARLLLVGDERQLPPVGFGLLFHRFVEDPAVTSTLTTVHRQAVTTSIPGIAAQIRRREMPRLSAYVGPHAGVMLACASGRDEIAEKVVSIWDELRDGRDVMIVTPINDGPCGVAGLNRRLHDEYLRRKDLQELRGPLGDLFSPGEPIVHRRNCYKRGLFNGSMGTVQRIDRTEQQITAIFDGDEHVFPAEDLVDLSLGYALTCHRAQGSEADHVIVALPPSRLLDPSWLYTAVTRARQQVVIVGQPETMQEALQRPYADDRRAVGLVWEKRPRS</sequence>
<evidence type="ECO:0000313" key="5">
    <source>
        <dbReference type="Proteomes" id="UP000002526"/>
    </source>
</evidence>
<dbReference type="HOGENOM" id="CLU_007524_0_4_5"/>
<dbReference type="GeneID" id="46491263"/>
<name>Q89MC7_BRADU</name>
<dbReference type="PANTHER" id="PTHR43788">
    <property type="entry name" value="DNA2/NAM7 HELICASE FAMILY MEMBER"/>
    <property type="match status" value="1"/>
</dbReference>
<dbReference type="Pfam" id="PF13604">
    <property type="entry name" value="AAA_30"/>
    <property type="match status" value="1"/>
</dbReference>
<feature type="domain" description="UvrD-like helicase C-terminal" evidence="3">
    <location>
        <begin position="656"/>
        <end position="701"/>
    </location>
</feature>
<accession>Q89MC7</accession>
<dbReference type="PATRIC" id="fig|224911.44.peg.4005"/>
<dbReference type="GO" id="GO:0006310">
    <property type="term" value="P:DNA recombination"/>
    <property type="evidence" value="ECO:0000318"/>
    <property type="project" value="GO_Central"/>
</dbReference>
<dbReference type="Pfam" id="PF13538">
    <property type="entry name" value="UvrD_C_2"/>
    <property type="match status" value="1"/>
</dbReference>
<dbReference type="Gene3D" id="3.40.50.300">
    <property type="entry name" value="P-loop containing nucleotide triphosphate hydrolases"/>
    <property type="match status" value="2"/>
</dbReference>
<dbReference type="GO" id="GO:0009338">
    <property type="term" value="C:exodeoxyribonuclease V complex"/>
    <property type="evidence" value="ECO:0000318"/>
    <property type="project" value="GO_Central"/>
</dbReference>
<dbReference type="OrthoDB" id="1826980at2"/>
<dbReference type="EMBL" id="BA000040">
    <property type="protein sequence ID" value="BAC49531.1"/>
    <property type="molecule type" value="Genomic_DNA"/>
</dbReference>
<dbReference type="eggNOG" id="COG0507">
    <property type="taxonomic scope" value="Bacteria"/>
</dbReference>
<evidence type="ECO:0000256" key="2">
    <source>
        <dbReference type="ARBA" id="ARBA00022840"/>
    </source>
</evidence>
<dbReference type="EnsemblBacteria" id="BAC49531">
    <property type="protein sequence ID" value="BAC49531"/>
    <property type="gene ID" value="BAC49531"/>
</dbReference>
<dbReference type="GO" id="GO:0017116">
    <property type="term" value="F:single-stranded DNA helicase activity"/>
    <property type="evidence" value="ECO:0000318"/>
    <property type="project" value="GO_Central"/>
</dbReference>
<reference evidence="5" key="1">
    <citation type="journal article" date="2002" name="DNA Res.">
        <title>Complete genomic sequence of nitrogen-fixing symbiotic bacterium Bradyrhizobium japonicum USDA110.</title>
        <authorList>
            <person name="Kaneko T."/>
            <person name="Nakamura Y."/>
            <person name="Sato S."/>
            <person name="Minamisawa K."/>
            <person name="Uchiumi T."/>
            <person name="Sasamoto S."/>
            <person name="Watanabe A."/>
            <person name="Idesawa K."/>
            <person name="Iriguchi M."/>
            <person name="Kawashima K."/>
            <person name="Kohara M."/>
            <person name="Matsumoto M."/>
            <person name="Shimpo S."/>
            <person name="Tsuruoka H."/>
            <person name="Wada T."/>
            <person name="Yamada M."/>
            <person name="Tabata S."/>
        </authorList>
    </citation>
    <scope>NUCLEOTIDE SEQUENCE [LARGE SCALE GENOMIC DNA]</scope>
    <source>
        <strain evidence="5">JCM 10833 / BCRC 13528 / IAM 13628 / NBRC 14792 / USDA 110</strain>
    </source>
</reference>
<keyword evidence="1" id="KW-0547">Nucleotide-binding</keyword>
<dbReference type="CDD" id="cd17933">
    <property type="entry name" value="DEXSc_RecD-like"/>
    <property type="match status" value="1"/>
</dbReference>
<evidence type="ECO:0000256" key="1">
    <source>
        <dbReference type="ARBA" id="ARBA00022741"/>
    </source>
</evidence>